<evidence type="ECO:0000313" key="2">
    <source>
        <dbReference type="EMBL" id="KAK7078760.1"/>
    </source>
</evidence>
<keyword evidence="3" id="KW-1185">Reference proteome</keyword>
<name>A0AAN9AB47_HALRR</name>
<keyword evidence="1" id="KW-1133">Transmembrane helix</keyword>
<proteinExistence type="predicted"/>
<evidence type="ECO:0000256" key="1">
    <source>
        <dbReference type="SAM" id="Phobius"/>
    </source>
</evidence>
<dbReference type="Proteomes" id="UP001381693">
    <property type="component" value="Unassembled WGS sequence"/>
</dbReference>
<evidence type="ECO:0000313" key="3">
    <source>
        <dbReference type="Proteomes" id="UP001381693"/>
    </source>
</evidence>
<comment type="caution">
    <text evidence="2">The sequence shown here is derived from an EMBL/GenBank/DDBJ whole genome shotgun (WGS) entry which is preliminary data.</text>
</comment>
<keyword evidence="1" id="KW-0812">Transmembrane</keyword>
<reference evidence="2 3" key="1">
    <citation type="submission" date="2023-11" db="EMBL/GenBank/DDBJ databases">
        <title>Halocaridina rubra genome assembly.</title>
        <authorList>
            <person name="Smith C."/>
        </authorList>
    </citation>
    <scope>NUCLEOTIDE SEQUENCE [LARGE SCALE GENOMIC DNA]</scope>
    <source>
        <strain evidence="2">EP-1</strain>
        <tissue evidence="2">Whole</tissue>
    </source>
</reference>
<sequence>MYNYITRGVNTRTLKRLVISGFIFAILAYLTLYEFGLERLPYFSNLSIVQNDTALSNRYKERHLNVSIHYNGSVSTDDGNITSPDDVNFITITLDPCNCQRTIVTRMKPSYLNNSFLNSTSSCGDWATARGFGQKVVCYTVFGPFPSPYYLGILYLMPQLKKFYPGWTARVYHALNLDVHEQKMWLCQLACHNPHLDFCDVRKLPDLGDVSWSAGQLWRFIALGDVLVERFMSRETDGPILKREVDAVAEWIESGKCFHVMHDAPTHAMPMLAGTWAGCNTWKIPLFQSIRWKMLLMAKNAVRKMDQPALKALLWPKIMNNITIHDSYNCKMYPGSRPFPSQRENLTFVGLRTFREKWRNDGVWKPCPVWCRPPDHQDWEYC</sequence>
<dbReference type="EMBL" id="JAXCGZ010007676">
    <property type="protein sequence ID" value="KAK7078760.1"/>
    <property type="molecule type" value="Genomic_DNA"/>
</dbReference>
<gene>
    <name evidence="2" type="ORF">SK128_026633</name>
</gene>
<organism evidence="2 3">
    <name type="scientific">Halocaridina rubra</name>
    <name type="common">Hawaiian red shrimp</name>
    <dbReference type="NCBI Taxonomy" id="373956"/>
    <lineage>
        <taxon>Eukaryota</taxon>
        <taxon>Metazoa</taxon>
        <taxon>Ecdysozoa</taxon>
        <taxon>Arthropoda</taxon>
        <taxon>Crustacea</taxon>
        <taxon>Multicrustacea</taxon>
        <taxon>Malacostraca</taxon>
        <taxon>Eumalacostraca</taxon>
        <taxon>Eucarida</taxon>
        <taxon>Decapoda</taxon>
        <taxon>Pleocyemata</taxon>
        <taxon>Caridea</taxon>
        <taxon>Atyoidea</taxon>
        <taxon>Atyidae</taxon>
        <taxon>Halocaridina</taxon>
    </lineage>
</organism>
<protein>
    <submittedName>
        <fullName evidence="2">Uncharacterized protein</fullName>
    </submittedName>
</protein>
<accession>A0AAN9AB47</accession>
<feature type="transmembrane region" description="Helical" evidence="1">
    <location>
        <begin position="17"/>
        <end position="36"/>
    </location>
</feature>
<keyword evidence="1" id="KW-0472">Membrane</keyword>
<dbReference type="AlphaFoldDB" id="A0AAN9AB47"/>